<name>A0A8S9M6P3_BRACR</name>
<protein>
    <submittedName>
        <fullName evidence="1">Uncharacterized protein</fullName>
    </submittedName>
</protein>
<reference evidence="1" key="1">
    <citation type="submission" date="2019-12" db="EMBL/GenBank/DDBJ databases">
        <title>Genome sequencing and annotation of Brassica cretica.</title>
        <authorList>
            <person name="Studholme D.J."/>
            <person name="Sarris P.F."/>
        </authorList>
    </citation>
    <scope>NUCLEOTIDE SEQUENCE</scope>
    <source>
        <strain evidence="1">PFS-102/07</strain>
        <tissue evidence="1">Leaf</tissue>
    </source>
</reference>
<dbReference type="AlphaFoldDB" id="A0A8S9M6P3"/>
<evidence type="ECO:0000313" key="1">
    <source>
        <dbReference type="EMBL" id="KAF2613698.1"/>
    </source>
</evidence>
<accession>A0A8S9M6P3</accession>
<organism evidence="1">
    <name type="scientific">Brassica cretica</name>
    <name type="common">Mustard</name>
    <dbReference type="NCBI Taxonomy" id="69181"/>
    <lineage>
        <taxon>Eukaryota</taxon>
        <taxon>Viridiplantae</taxon>
        <taxon>Streptophyta</taxon>
        <taxon>Embryophyta</taxon>
        <taxon>Tracheophyta</taxon>
        <taxon>Spermatophyta</taxon>
        <taxon>Magnoliopsida</taxon>
        <taxon>eudicotyledons</taxon>
        <taxon>Gunneridae</taxon>
        <taxon>Pentapetalae</taxon>
        <taxon>rosids</taxon>
        <taxon>malvids</taxon>
        <taxon>Brassicales</taxon>
        <taxon>Brassicaceae</taxon>
        <taxon>Brassiceae</taxon>
        <taxon>Brassica</taxon>
    </lineage>
</organism>
<dbReference type="EMBL" id="QGKY02000089">
    <property type="protein sequence ID" value="KAF2613698.1"/>
    <property type="molecule type" value="Genomic_DNA"/>
</dbReference>
<comment type="caution">
    <text evidence="1">The sequence shown here is derived from an EMBL/GenBank/DDBJ whole genome shotgun (WGS) entry which is preliminary data.</text>
</comment>
<sequence length="62" mass="6577">MMLTALPVSTRIFEMMVPASSSVITKAIVVGHIELDGFVFVERIDLSSGKDALTHRGSVGAS</sequence>
<proteinExistence type="predicted"/>
<gene>
    <name evidence="1" type="ORF">F2Q70_00010249</name>
</gene>